<keyword evidence="3" id="KW-1185">Reference proteome</keyword>
<evidence type="ECO:0000313" key="2">
    <source>
        <dbReference type="EMBL" id="KAF5879855.1"/>
    </source>
</evidence>
<organism evidence="2 3">
    <name type="scientific">Clarias magur</name>
    <name type="common">Asian catfish</name>
    <name type="synonym">Macropteronotus magur</name>
    <dbReference type="NCBI Taxonomy" id="1594786"/>
    <lineage>
        <taxon>Eukaryota</taxon>
        <taxon>Metazoa</taxon>
        <taxon>Chordata</taxon>
        <taxon>Craniata</taxon>
        <taxon>Vertebrata</taxon>
        <taxon>Euteleostomi</taxon>
        <taxon>Actinopterygii</taxon>
        <taxon>Neopterygii</taxon>
        <taxon>Teleostei</taxon>
        <taxon>Ostariophysi</taxon>
        <taxon>Siluriformes</taxon>
        <taxon>Clariidae</taxon>
        <taxon>Clarias</taxon>
    </lineage>
</organism>
<sequence length="56" mass="6207">MNVSWKSRSARPRRTEREAPDRPARPSPCPTGGDLAKRNRAAGMLLHPPTSDPPFL</sequence>
<accession>A0A8J4T0U7</accession>
<evidence type="ECO:0000313" key="3">
    <source>
        <dbReference type="Proteomes" id="UP000727407"/>
    </source>
</evidence>
<reference evidence="2" key="1">
    <citation type="submission" date="2020-07" db="EMBL/GenBank/DDBJ databases">
        <title>Clarias magur genome sequencing, assembly and annotation.</title>
        <authorList>
            <person name="Kushwaha B."/>
            <person name="Kumar R."/>
            <person name="Das P."/>
            <person name="Joshi C.G."/>
            <person name="Kumar D."/>
            <person name="Nagpure N.S."/>
            <person name="Pandey M."/>
            <person name="Agarwal S."/>
            <person name="Srivastava S."/>
            <person name="Singh M."/>
            <person name="Sahoo L."/>
            <person name="Jayasankar P."/>
            <person name="Meher P.K."/>
            <person name="Koringa P.G."/>
            <person name="Iquebal M.A."/>
            <person name="Das S.P."/>
            <person name="Bit A."/>
            <person name="Patnaik S."/>
            <person name="Patel N."/>
            <person name="Shah T.M."/>
            <person name="Hinsu A."/>
            <person name="Jena J.K."/>
        </authorList>
    </citation>
    <scope>NUCLEOTIDE SEQUENCE</scope>
    <source>
        <strain evidence="2">CIFAMagur01</strain>
        <tissue evidence="2">Testis</tissue>
    </source>
</reference>
<feature type="non-terminal residue" evidence="2">
    <location>
        <position position="56"/>
    </location>
</feature>
<protein>
    <submittedName>
        <fullName evidence="2">Protein translocase subunit SecA</fullName>
    </submittedName>
</protein>
<proteinExistence type="predicted"/>
<dbReference type="AlphaFoldDB" id="A0A8J4T0U7"/>
<gene>
    <name evidence="2" type="primary">secA</name>
    <name evidence="2" type="ORF">DAT39_023645</name>
</gene>
<name>A0A8J4T0U7_CLAMG</name>
<comment type="caution">
    <text evidence="2">The sequence shown here is derived from an EMBL/GenBank/DDBJ whole genome shotgun (WGS) entry which is preliminary data.</text>
</comment>
<dbReference type="Proteomes" id="UP000727407">
    <property type="component" value="Unassembled WGS sequence"/>
</dbReference>
<dbReference type="EMBL" id="QNUK01002491">
    <property type="protein sequence ID" value="KAF5879855.1"/>
    <property type="molecule type" value="Genomic_DNA"/>
</dbReference>
<evidence type="ECO:0000256" key="1">
    <source>
        <dbReference type="SAM" id="MobiDB-lite"/>
    </source>
</evidence>
<feature type="compositionally biased region" description="Basic and acidic residues" evidence="1">
    <location>
        <begin position="13"/>
        <end position="24"/>
    </location>
</feature>
<feature type="region of interest" description="Disordered" evidence="1">
    <location>
        <begin position="1"/>
        <end position="56"/>
    </location>
</feature>